<organism evidence="5 6">
    <name type="scientific">Plasmodiophora brassicae</name>
    <name type="common">Clubroot disease agent</name>
    <dbReference type="NCBI Taxonomy" id="37360"/>
    <lineage>
        <taxon>Eukaryota</taxon>
        <taxon>Sar</taxon>
        <taxon>Rhizaria</taxon>
        <taxon>Endomyxa</taxon>
        <taxon>Phytomyxea</taxon>
        <taxon>Plasmodiophorida</taxon>
        <taxon>Plasmodiophoridae</taxon>
        <taxon>Plasmodiophora</taxon>
    </lineage>
</organism>
<keyword evidence="5" id="KW-0496">Mitochondrion</keyword>
<feature type="compositionally biased region" description="Basic and acidic residues" evidence="3">
    <location>
        <begin position="2625"/>
        <end position="2635"/>
    </location>
</feature>
<feature type="compositionally biased region" description="Acidic residues" evidence="3">
    <location>
        <begin position="441"/>
        <end position="452"/>
    </location>
</feature>
<dbReference type="PANTHER" id="PTHR16166:SF93">
    <property type="entry name" value="INTERMEMBRANE LIPID TRANSFER PROTEIN VPS13"/>
    <property type="match status" value="1"/>
</dbReference>
<geneLocation type="mitochondrion" evidence="5"/>
<evidence type="ECO:0000259" key="4">
    <source>
        <dbReference type="PROSITE" id="PS50004"/>
    </source>
</evidence>
<feature type="region of interest" description="Disordered" evidence="3">
    <location>
        <begin position="2618"/>
        <end position="2661"/>
    </location>
</feature>
<evidence type="ECO:0000313" key="6">
    <source>
        <dbReference type="Proteomes" id="UP000290189"/>
    </source>
</evidence>
<dbReference type="Pfam" id="PF25036">
    <property type="entry name" value="VPS13_VAB"/>
    <property type="match status" value="1"/>
</dbReference>
<dbReference type="SMART" id="SM00239">
    <property type="entry name" value="C2"/>
    <property type="match status" value="4"/>
</dbReference>
<gene>
    <name evidence="5" type="ORF">PLBR_LOCUS2183</name>
</gene>
<reference evidence="5 6" key="1">
    <citation type="submission" date="2018-03" db="EMBL/GenBank/DDBJ databases">
        <authorList>
            <person name="Fogelqvist J."/>
        </authorList>
    </citation>
    <scope>NUCLEOTIDE SEQUENCE [LARGE SCALE GENOMIC DNA]</scope>
</reference>
<dbReference type="Pfam" id="PF00168">
    <property type="entry name" value="C2"/>
    <property type="match status" value="4"/>
</dbReference>
<dbReference type="Proteomes" id="UP000290189">
    <property type="component" value="Unassembled WGS sequence"/>
</dbReference>
<protein>
    <recommendedName>
        <fullName evidence="4">C2 domain-containing protein</fullName>
    </recommendedName>
</protein>
<accession>A0A3P3Y479</accession>
<evidence type="ECO:0000313" key="5">
    <source>
        <dbReference type="EMBL" id="SPQ94968.1"/>
    </source>
</evidence>
<evidence type="ECO:0000256" key="1">
    <source>
        <dbReference type="ARBA" id="ARBA00006545"/>
    </source>
</evidence>
<evidence type="ECO:0000256" key="3">
    <source>
        <dbReference type="SAM" id="MobiDB-lite"/>
    </source>
</evidence>
<keyword evidence="2" id="KW-0175">Coiled coil</keyword>
<dbReference type="InterPro" id="IPR056748">
    <property type="entry name" value="VPS13-like_C"/>
</dbReference>
<evidence type="ECO:0000256" key="2">
    <source>
        <dbReference type="SAM" id="Coils"/>
    </source>
</evidence>
<feature type="domain" description="C2" evidence="4">
    <location>
        <begin position="1881"/>
        <end position="2005"/>
    </location>
</feature>
<dbReference type="SUPFAM" id="SSF49562">
    <property type="entry name" value="C2 domain (Calcium/lipid-binding domain, CaLB)"/>
    <property type="match status" value="4"/>
</dbReference>
<dbReference type="PANTHER" id="PTHR16166">
    <property type="entry name" value="VACUOLAR PROTEIN SORTING-ASSOCIATED PROTEIN VPS13"/>
    <property type="match status" value="1"/>
</dbReference>
<name>A0A3P3Y479_PLABS</name>
<dbReference type="InterPro" id="IPR000008">
    <property type="entry name" value="C2_dom"/>
</dbReference>
<dbReference type="Gene3D" id="2.60.40.150">
    <property type="entry name" value="C2 domain"/>
    <property type="match status" value="3"/>
</dbReference>
<dbReference type="InterPro" id="IPR026847">
    <property type="entry name" value="VPS13"/>
</dbReference>
<dbReference type="InterPro" id="IPR035892">
    <property type="entry name" value="C2_domain_sf"/>
</dbReference>
<feature type="domain" description="C2" evidence="4">
    <location>
        <begin position="2677"/>
        <end position="2820"/>
    </location>
</feature>
<dbReference type="GO" id="GO:0006623">
    <property type="term" value="P:protein targeting to vacuole"/>
    <property type="evidence" value="ECO:0007669"/>
    <property type="project" value="TreeGrafter"/>
</dbReference>
<feature type="domain" description="C2" evidence="4">
    <location>
        <begin position="1676"/>
        <end position="1790"/>
    </location>
</feature>
<dbReference type="CDD" id="cd00030">
    <property type="entry name" value="C2"/>
    <property type="match status" value="3"/>
</dbReference>
<dbReference type="Pfam" id="PF25037">
    <property type="entry name" value="VPS13_C"/>
    <property type="match status" value="1"/>
</dbReference>
<comment type="similarity">
    <text evidence="1">Belongs to the VPS13 family.</text>
</comment>
<dbReference type="PROSITE" id="PS50004">
    <property type="entry name" value="C2"/>
    <property type="match status" value="3"/>
</dbReference>
<feature type="region of interest" description="Disordered" evidence="3">
    <location>
        <begin position="440"/>
        <end position="467"/>
    </location>
</feature>
<dbReference type="GO" id="GO:0045053">
    <property type="term" value="P:protein retention in Golgi apparatus"/>
    <property type="evidence" value="ECO:0007669"/>
    <property type="project" value="TreeGrafter"/>
</dbReference>
<dbReference type="InterPro" id="IPR009543">
    <property type="entry name" value="VPS13_VAB"/>
</dbReference>
<proteinExistence type="inferred from homology"/>
<sequence length="3112" mass="345428">MLDVIDRWISRLVGGLIARYLTSFLPGFNPDDVTIHLFSGVVELRNVVVSRAVFSFLEGMIPWSFGKLRIGKVYLRLPLFNLLEDNLVVEVDNVDVEFAAEDYAKHRFVPKPESPFNPVLKYVPPESDPVGDAKDTNALTMPILRLVFAILSNVRVEVANVRACVRDTITNPSHPHAITLTVRKALLTSCDGQGVGFECACPAVYQPTLRFKLTLSTIEAFFETPKKMSGAVALIEHRDDLVATARVRLGTSADHAETCLEDEPAHFLTTDIDVKTLVLQVADEHMSFVWDLLVRLFLWMRVYQVEWLRPIEPVHDCPAKWWQFAHRVLQEELAERLAQIRATTWSRVIISAKRRRRYIRLYRKLMAKTKALTVDECITLQQLDQGFDVDCLRLYRGVAMQNLANNKSLMQRALHFIQRFSGSSGRNVFHTQVDRRSSTYLDDDGCDDDTDSEASNQKSPHEGLSGLSDPGQSVGFMAFKLLANQLHIIMTNRARPACDLLDLTFMGVGASFGMNYMGTSMSATLSIDNIFSSSAPDALRIGFDIEDENNVQWLTAQWSMDFNAVSTCMGVNARLAPSRVHLPGQFVNRLLLWLFPVSFGQAPSPNFYLVPPTLFATEIRAVQKRLMAKTLVPVFRMLIDACIEPIIILVNTGDAPGPQLRLALGCVTAKCCDAKSDEVDMSRFPEFSHGATIANGVSAYDMMTLKIDHVGLSFLDTGDSPRSLPRSNQVLKLVSDAPSAMVGMSTTEATAVARPSNPLGSSGSIEAAVLMLTTYHQLPWLLVEAGLPPVRLSISDRFYRVLFQILDTFFPPPSDEIAMANAAAVEDHRNVNSMFATEEVLPAPSYSLAGWSGSRFTFKAMGVEVVIIDRFTLTEASVLRVRVQGLRLHSLVKSDTNRMVSSIKTETEAWYLNHTVHAWEPLLEPWALALTHRWDGFSANEIELHGDTRTLNITFSSACAETLVHVAQSYGFLTPPKVESQSAHNVISNQTGDAIRIVSNDGSVDMTVPSEKEVPLPRAAVGSHLKFQITLPDGSALSGVELLQGTRVANQNAVSAVTTNFGFTMLRVHSRTIFENSTGHDLDVAFEGLEDMSSFFKSRIVKPGAKEYLPLAVALKGKVMVRLRGRGMGFSSPIEVTPSSRTSSGSFDLILKPEKSDDQSTAVTSPSSRVGAKFAIESSGRSLRLTGHQRLEDDILVISVTPVAVVENLLYSSCDVRFSGDGMNDQTVKDVQCGNRVECFLNHPNIRVSIALPGRDFSKPFDIVESGPTGIAHLFNKDSREKYAIGIPSARSTSGRFTNYIAFEAECLSGHCIHVRVFAPFWIVNHYPEPIYVKFAEDDDHRDNVVPTYPTTSNHGVPMLMSGCVDSASAAICVATATSKFSDRIQIGKLETGITKEIMDEKGELELRIKMNRAGGLFHRTKIVTAMPQLVIVNCLSRPLYLRQNAHETQWEVPANDRLLRFAWPEPDQPRIVRVAFSPDDPGGWSGLVSFIVLGEYRLTVPLKTDENSPASVEIVECIVKQRESIVFAVFRQGDMRFPPCQVQNNSVMPLEVSQFAANSWTPVPPFTSIPFCWLEPLSELALEVRLEGSGDAPVLVDMDSEEPVASKWKTSKCSFLVESIRFDGPTKTLRLTELDSTSTDQSPASRQHFLSGLAIAAAIDRQSTMLESLVKFADKQYQKDIYALDSLRTHPSKVFIEVVEAWDLPKTDVRGSIDPFFEISAGDVRDRTDTRKNEQNPHFRHKTVVPIRDGVSHIQFRLLDYNVVKNEVVSGFDIPLTLLPNEFEIHRWFKLFKIKDKEVSAIRHQGQVRVIMQWVKTPETMKQRLRDDLDRKTQYYQQQLKSLAEQKSKITAELEAADRRESTLVMSCTTQSIRDVLAKRSGAESQAVKRAEKSKIVSGKFKIGILSAKNCLAMDNGVSSDPYCKLSYAETGFQTKVIKKTLNPDWDETFEFDYQSLPSTQGYVVRIAVFDQDQTSEDDFMGECVVAVDDYIDLPVKQQIQEWHSLLSLNPDADELFQVELGDSAGSRGDLLVQFEWVEKKVEGYLYDIDAKVVLPSFGISVVDSGCHRELMFLSAQKINLEYQLVNNWRDFSLSVSIETVQIDNPDLNSGGGDSSHMVMLHSDRKAADGPQPMIQLAIVSEHLSDLFDYYPFVNVLVQGITVRANTYWLSSMLWLLQYLVDLLFAGYEDPKPPTLPVVTVPIVGQESGKKILFGVMVLSPLSLTVSFRKGVAMSGITERQTDFDWILKIASSVSLDSAPVRLNALGLSHYLASYEDLYTLVFSHYLKSAMAAAFGILGSTEVLGNPVQLVTGLGSGVKDFFFEPAAGLAQGPAAFGRGILKGSASLFSGTVGGVFNSASIVTGNLGKIAAAATFDDEYRTKLKQQQMQLNSADTTGLTAIKTGGAAFGRGILSGVTGVFVDPIKGAKREGAKGFVKGFGKGIVGVVAKPISGTLQLASAAAGGVRSVASSYNKFNHKRPMLVRFPRTFYGNQGRIKLYTATRAKGSFFLDTVHDAKYRGDVLIDILDLADCRTLILTNSRLLMVAMDANEAIFHVLALSDEWSVDLSTLSFNVADNRLQLCDTQRSKTWNVDLTQIPSRNRETFVGKLAEAVRQVKNGQQGHPVDHDSDKEHPQWPSSPSFDRPGGHPQVPRPLRPTPEASLTAQPVELLETNKQIENLEVDIDRLKTDMSSASHSGLSLEVVVHSASQLTTKARKLKPFCKVWVQTRPNATVLKRQASLDPDGSDEKAQETRYVSQTTESRHPVWNFYSQFPLVDEVDSLQLAVKVMSKRIGIAKVLGEAVYDLDQLAIDIPVSVQLTLYKAKSPDTPRGVIDVTIRLFNPSLVALAARMDVAKHKMLTQLKTKVGIIRHLQRNVRNRSQSPVPLDLVERDGSTVSSDIERSEFTDDEDYENNVGSVTSALEEQVESSLRRQFRFLNDKSYLREATLRDVNARVQFEIVQGRRFAKAKTRRKAPPLFVTASVGERKFRSLQNESWDPLWRLKFAVPMPRSSVPIQIRVRYKQFIGAKHVGTLSMDFASLLEKASDEDGAWIPMYKSGTPSPTDEVACEVLVRIQVQSPVLDGLIAAENEVATELMMRPSQHNIATQSRT</sequence>
<feature type="coiled-coil region" evidence="2">
    <location>
        <begin position="2671"/>
        <end position="2698"/>
    </location>
</feature>
<dbReference type="EMBL" id="OVEO01000003">
    <property type="protein sequence ID" value="SPQ94968.1"/>
    <property type="molecule type" value="Genomic_DNA"/>
</dbReference>